<protein>
    <submittedName>
        <fullName evidence="2">Uncharacterized protein</fullName>
    </submittedName>
</protein>
<evidence type="ECO:0000313" key="2">
    <source>
        <dbReference type="WBParaSite" id="TCONS_00012205.p1"/>
    </source>
</evidence>
<evidence type="ECO:0000313" key="1">
    <source>
        <dbReference type="Proteomes" id="UP000035681"/>
    </source>
</evidence>
<organism evidence="1 2">
    <name type="scientific">Strongyloides stercoralis</name>
    <name type="common">Threadworm</name>
    <dbReference type="NCBI Taxonomy" id="6248"/>
    <lineage>
        <taxon>Eukaryota</taxon>
        <taxon>Metazoa</taxon>
        <taxon>Ecdysozoa</taxon>
        <taxon>Nematoda</taxon>
        <taxon>Chromadorea</taxon>
        <taxon>Rhabditida</taxon>
        <taxon>Tylenchina</taxon>
        <taxon>Panagrolaimomorpha</taxon>
        <taxon>Strongyloidoidea</taxon>
        <taxon>Strongyloididae</taxon>
        <taxon>Strongyloides</taxon>
    </lineage>
</organism>
<dbReference type="WBParaSite" id="TCONS_00012205.p1">
    <property type="protein sequence ID" value="TCONS_00012205.p1"/>
    <property type="gene ID" value="XLOC_007683"/>
</dbReference>
<keyword evidence="1" id="KW-1185">Reference proteome</keyword>
<dbReference type="AlphaFoldDB" id="A0AAF5DIH5"/>
<accession>A0AAF5DIH5</accession>
<name>A0AAF5DIH5_STRER</name>
<dbReference type="Proteomes" id="UP000035681">
    <property type="component" value="Unplaced"/>
</dbReference>
<sequence length="853" mass="100035">VNSKIFMEKCIDQRYRAAFVENGILSNRLATLSTPLWISSVRDLQSTDSFCEFFSNKRKQNHLYDGIYHLQRDLIPEECRGKQGYLKIFLGYIHSELNLHDSFIFDAEKLSNIIRHRNRRYNIIQNEDELEISVIGNFLIMNKNMVAFSEFIRNKNDMEGYLISNLTNLLEFFNLRQIKLKRCHVPLESIKKSINDILHYVDSTTVYNSILQNEMEFKLNQIGIMILNISKSNINSNGIYYKQLSTHKTFVIMISNVEIQQSSDLKKLLINYVCLNVVMKHLKINGPFKFFYQLVLLNANKPRLARKNKSKLMKSVELILFIMNSKYSFDSNNFAKFVDNECYKFLNNHTHNDKEVEDLFTLVTNILNATKINEISKSTMLLKFLENRRKCNKEIVPLGCVKDGYYIKYDVFNNYFNINETEKIILYGDDISVNSSGSSKSSVFHMSYKNIENKSSKLVCYKTFSLCQTPEAKKTKYADVLKFFAQEMKNKKLKNGSPKYEIRFFLGDNIIMHHLFDKKLSFSSKSKDSCRSCTLNGDEWSNYVKSYSSREFIRSPVENFFSEMNYLVYDTFHDLHEGVCSYMLYLTTNLFMHRFNKTSLFLKNEILQQSVKLKLHSQLNSVIKDDLFGKHKVSKKNLYKKGRYPLKGAHQVYTIICFYNFLRYKFVCESNDNEVKTSDILFLLHNVINIVMVFSKSNIGWTNNQCAVNVEKYVQNVLESILILTENKFSMSLKFHNMTHYGLMLETYDDIPPNSFSTMRFEAGNKKVKDLIQAGNCYKNICKTVLQKMTWKTFLEGNVGNNEENTKYESLIQSIKWNFEDNYIKNINDVIISRDTVELSCDISSYFEDEYND</sequence>
<reference evidence="2" key="1">
    <citation type="submission" date="2024-02" db="UniProtKB">
        <authorList>
            <consortium name="WormBaseParasite"/>
        </authorList>
    </citation>
    <scope>IDENTIFICATION</scope>
</reference>
<proteinExistence type="predicted"/>